<keyword evidence="1" id="KW-1133">Transmembrane helix</keyword>
<accession>A0A2P2PVX9</accession>
<name>A0A2P2PVX9_RHIMU</name>
<keyword evidence="1" id="KW-0812">Transmembrane</keyword>
<keyword evidence="1" id="KW-0472">Membrane</keyword>
<reference evidence="2" key="1">
    <citation type="submission" date="2018-02" db="EMBL/GenBank/DDBJ databases">
        <title>Rhizophora mucronata_Transcriptome.</title>
        <authorList>
            <person name="Meera S.P."/>
            <person name="Sreeshan A."/>
            <person name="Augustine A."/>
        </authorList>
    </citation>
    <scope>NUCLEOTIDE SEQUENCE</scope>
    <source>
        <tissue evidence="2">Leaf</tissue>
    </source>
</reference>
<evidence type="ECO:0000313" key="2">
    <source>
        <dbReference type="EMBL" id="MBX58901.1"/>
    </source>
</evidence>
<feature type="transmembrane region" description="Helical" evidence="1">
    <location>
        <begin position="12"/>
        <end position="35"/>
    </location>
</feature>
<proteinExistence type="predicted"/>
<sequence length="38" mass="4387">MPHQLWNCWLELAILVLVWVMPPLSLSLITGFCSWSDS</sequence>
<protein>
    <submittedName>
        <fullName evidence="2">Uncharacterized protein</fullName>
    </submittedName>
</protein>
<evidence type="ECO:0000256" key="1">
    <source>
        <dbReference type="SAM" id="Phobius"/>
    </source>
</evidence>
<dbReference type="AlphaFoldDB" id="A0A2P2PVX9"/>
<organism evidence="2">
    <name type="scientific">Rhizophora mucronata</name>
    <name type="common">Asiatic mangrove</name>
    <dbReference type="NCBI Taxonomy" id="61149"/>
    <lineage>
        <taxon>Eukaryota</taxon>
        <taxon>Viridiplantae</taxon>
        <taxon>Streptophyta</taxon>
        <taxon>Embryophyta</taxon>
        <taxon>Tracheophyta</taxon>
        <taxon>Spermatophyta</taxon>
        <taxon>Magnoliopsida</taxon>
        <taxon>eudicotyledons</taxon>
        <taxon>Gunneridae</taxon>
        <taxon>Pentapetalae</taxon>
        <taxon>rosids</taxon>
        <taxon>fabids</taxon>
        <taxon>Malpighiales</taxon>
        <taxon>Rhizophoraceae</taxon>
        <taxon>Rhizophora</taxon>
    </lineage>
</organism>
<dbReference type="EMBL" id="GGEC01078417">
    <property type="protein sequence ID" value="MBX58901.1"/>
    <property type="molecule type" value="Transcribed_RNA"/>
</dbReference>